<dbReference type="InterPro" id="IPR036047">
    <property type="entry name" value="F-box-like_dom_sf"/>
</dbReference>
<dbReference type="PANTHER" id="PTHR13382:SF16">
    <property type="entry name" value="F-BOX PROTEIN SKIP28"/>
    <property type="match status" value="1"/>
</dbReference>
<dbReference type="EMBL" id="RXIC02000025">
    <property type="protein sequence ID" value="KAB1205788.1"/>
    <property type="molecule type" value="Genomic_DNA"/>
</dbReference>
<dbReference type="SUPFAM" id="SSF81383">
    <property type="entry name" value="F-box domain"/>
    <property type="match status" value="1"/>
</dbReference>
<evidence type="ECO:0000259" key="1">
    <source>
        <dbReference type="Pfam" id="PF00646"/>
    </source>
</evidence>
<dbReference type="Pfam" id="PF00646">
    <property type="entry name" value="F-box"/>
    <property type="match status" value="1"/>
</dbReference>
<dbReference type="InterPro" id="IPR017900">
    <property type="entry name" value="4Fe4S_Fe_S_CS"/>
</dbReference>
<sequence length="335" mass="38396">MEISLVAEDKEHQAIDKSLHKAPTLPFSNSCVSFQKENAIQEVEPRPPHEALFLVLVYLPLFELLAMSEVCVSLRDAVHKDVLPWLNIIVQRPLSLRLSDEILMKITSKANGRLKTLALMNCLRITDDGLQSVIDTNHHINKLYIPGCTGLTPEGVIRAVKTLSEHHSLKSLRINGVYNIKREDLETLRAYFQMNLSQKEQQRQQLIPFKYRNSPVFRNDESDPMIDVDICPKCNDVRMVHECPRDTCKRKEELVSMACRGCNLCIPRCEQCGRCTLQSEEVEETGCGDTLCSECWLQLPKCNFCNRPYCTQHNNRQYRDSSSSGFVCDTCREIY</sequence>
<dbReference type="InterPro" id="IPR032675">
    <property type="entry name" value="LRR_dom_sf"/>
</dbReference>
<dbReference type="PROSITE" id="PS00198">
    <property type="entry name" value="4FE4S_FER_1"/>
    <property type="match status" value="1"/>
</dbReference>
<dbReference type="PANTHER" id="PTHR13382">
    <property type="entry name" value="MITOCHONDRIAL ATP SYNTHASE COUPLING FACTOR B"/>
    <property type="match status" value="1"/>
</dbReference>
<feature type="domain" description="F-box" evidence="1">
    <location>
        <begin position="48"/>
        <end position="82"/>
    </location>
</feature>
<dbReference type="InterPro" id="IPR050648">
    <property type="entry name" value="F-box_LRR-repeat"/>
</dbReference>
<accession>A0A6A1V175</accession>
<organism evidence="2 3">
    <name type="scientific">Morella rubra</name>
    <name type="common">Chinese bayberry</name>
    <dbReference type="NCBI Taxonomy" id="262757"/>
    <lineage>
        <taxon>Eukaryota</taxon>
        <taxon>Viridiplantae</taxon>
        <taxon>Streptophyta</taxon>
        <taxon>Embryophyta</taxon>
        <taxon>Tracheophyta</taxon>
        <taxon>Spermatophyta</taxon>
        <taxon>Magnoliopsida</taxon>
        <taxon>eudicotyledons</taxon>
        <taxon>Gunneridae</taxon>
        <taxon>Pentapetalae</taxon>
        <taxon>rosids</taxon>
        <taxon>fabids</taxon>
        <taxon>Fagales</taxon>
        <taxon>Myricaceae</taxon>
        <taxon>Morella</taxon>
    </lineage>
</organism>
<proteinExistence type="predicted"/>
<dbReference type="InterPro" id="IPR001810">
    <property type="entry name" value="F-box_dom"/>
</dbReference>
<protein>
    <submittedName>
        <fullName evidence="2">F-box protein SKIP28</fullName>
    </submittedName>
</protein>
<dbReference type="SUPFAM" id="SSF52047">
    <property type="entry name" value="RNI-like"/>
    <property type="match status" value="1"/>
</dbReference>
<dbReference type="GO" id="GO:0005737">
    <property type="term" value="C:cytoplasm"/>
    <property type="evidence" value="ECO:0007669"/>
    <property type="project" value="TreeGrafter"/>
</dbReference>
<keyword evidence="3" id="KW-1185">Reference proteome</keyword>
<comment type="caution">
    <text evidence="2">The sequence shown here is derived from an EMBL/GenBank/DDBJ whole genome shotgun (WGS) entry which is preliminary data.</text>
</comment>
<dbReference type="AlphaFoldDB" id="A0A6A1V175"/>
<name>A0A6A1V175_9ROSI</name>
<dbReference type="Gene3D" id="3.80.10.10">
    <property type="entry name" value="Ribonuclease Inhibitor"/>
    <property type="match status" value="1"/>
</dbReference>
<dbReference type="OrthoDB" id="10044893at2759"/>
<evidence type="ECO:0000313" key="2">
    <source>
        <dbReference type="EMBL" id="KAB1205788.1"/>
    </source>
</evidence>
<reference evidence="2 3" key="1">
    <citation type="journal article" date="2019" name="Plant Biotechnol. J.">
        <title>The red bayberry genome and genetic basis of sex determination.</title>
        <authorList>
            <person name="Jia H.M."/>
            <person name="Jia H.J."/>
            <person name="Cai Q.L."/>
            <person name="Wang Y."/>
            <person name="Zhao H.B."/>
            <person name="Yang W.F."/>
            <person name="Wang G.Y."/>
            <person name="Li Y.H."/>
            <person name="Zhan D.L."/>
            <person name="Shen Y.T."/>
            <person name="Niu Q.F."/>
            <person name="Chang L."/>
            <person name="Qiu J."/>
            <person name="Zhao L."/>
            <person name="Xie H.B."/>
            <person name="Fu W.Y."/>
            <person name="Jin J."/>
            <person name="Li X.W."/>
            <person name="Jiao Y."/>
            <person name="Zhou C.C."/>
            <person name="Tu T."/>
            <person name="Chai C.Y."/>
            <person name="Gao J.L."/>
            <person name="Fan L.J."/>
            <person name="van de Weg E."/>
            <person name="Wang J.Y."/>
            <person name="Gao Z.S."/>
        </authorList>
    </citation>
    <scope>NUCLEOTIDE SEQUENCE [LARGE SCALE GENOMIC DNA]</scope>
    <source>
        <tissue evidence="2">Leaves</tissue>
    </source>
</reference>
<dbReference type="Proteomes" id="UP000516437">
    <property type="component" value="Chromosome 7"/>
</dbReference>
<gene>
    <name evidence="2" type="ORF">CJ030_MR7G028027</name>
</gene>
<evidence type="ECO:0000313" key="3">
    <source>
        <dbReference type="Proteomes" id="UP000516437"/>
    </source>
</evidence>